<dbReference type="CDD" id="cd01741">
    <property type="entry name" value="GATase1_1"/>
    <property type="match status" value="1"/>
</dbReference>
<protein>
    <submittedName>
        <fullName evidence="2">Glutamine amidotransferase, class I</fullName>
    </submittedName>
</protein>
<dbReference type="Gene3D" id="3.40.50.880">
    <property type="match status" value="1"/>
</dbReference>
<keyword evidence="3" id="KW-1185">Reference proteome</keyword>
<gene>
    <name evidence="2" type="ordered locus">KKY_70</name>
</gene>
<feature type="domain" description="Glutamine amidotransferase" evidence="1">
    <location>
        <begin position="60"/>
        <end position="194"/>
    </location>
</feature>
<name>G4RGE2_PELHB</name>
<dbReference type="Proteomes" id="UP000008850">
    <property type="component" value="Chromosome"/>
</dbReference>
<proteinExistence type="predicted"/>
<dbReference type="KEGG" id="phl:KKY_70"/>
<dbReference type="SUPFAM" id="SSF52317">
    <property type="entry name" value="Class I glutamine amidotransferase-like"/>
    <property type="match status" value="1"/>
</dbReference>
<dbReference type="PANTHER" id="PTHR42695">
    <property type="entry name" value="GLUTAMINE AMIDOTRANSFERASE YLR126C-RELATED"/>
    <property type="match status" value="1"/>
</dbReference>
<dbReference type="MEROPS" id="C26.A05"/>
<evidence type="ECO:0000313" key="3">
    <source>
        <dbReference type="Proteomes" id="UP000008850"/>
    </source>
</evidence>
<keyword evidence="2" id="KW-0315">Glutamine amidotransferase</keyword>
<dbReference type="HOGENOM" id="CLU_054974_0_2_5"/>
<sequence>MFAVPSMTLTIIETGLVPEPLRGRFRPYPEMFSTMLARHGNGITPQFVPVLEGAPLPDPAKLDAVLITGSPAGVYDPLPWMEPLRDFIRRAHESGTKMVGICFGHQIIADALGGDVRKSEKGWGLGRHVYEVVPNHPNFVPGVENLAIACSHQDQVITPPPMAKVILHNAFAPNAGLAYAGGNILSFQPHPEFEDDYSRALIDLRRGKVSEDIIEAAHDSMKTRSDSAILSRVISRFLSS</sequence>
<dbReference type="AlphaFoldDB" id="G4RGE2"/>
<dbReference type="InterPro" id="IPR044992">
    <property type="entry name" value="ChyE-like"/>
</dbReference>
<dbReference type="eggNOG" id="COG0518">
    <property type="taxonomic scope" value="Bacteria"/>
</dbReference>
<evidence type="ECO:0000259" key="1">
    <source>
        <dbReference type="Pfam" id="PF00117"/>
    </source>
</evidence>
<dbReference type="EMBL" id="CP003075">
    <property type="protein sequence ID" value="AEQ50118.1"/>
    <property type="molecule type" value="Genomic_DNA"/>
</dbReference>
<dbReference type="PATRIC" id="fig|1082931.4.peg.70"/>
<keyword evidence="2" id="KW-0808">Transferase</keyword>
<evidence type="ECO:0000313" key="2">
    <source>
        <dbReference type="EMBL" id="AEQ50118.1"/>
    </source>
</evidence>
<dbReference type="InterPro" id="IPR029062">
    <property type="entry name" value="Class_I_gatase-like"/>
</dbReference>
<dbReference type="STRING" id="1082931.KKY_70"/>
<organism evidence="2 3">
    <name type="scientific">Pelagibacterium halotolerans (strain DSM 22347 / JCM 15775 / CGMCC 1.7692 / B2)</name>
    <dbReference type="NCBI Taxonomy" id="1082931"/>
    <lineage>
        <taxon>Bacteria</taxon>
        <taxon>Pseudomonadati</taxon>
        <taxon>Pseudomonadota</taxon>
        <taxon>Alphaproteobacteria</taxon>
        <taxon>Hyphomicrobiales</taxon>
        <taxon>Devosiaceae</taxon>
        <taxon>Pelagibacterium</taxon>
    </lineage>
</organism>
<dbReference type="GO" id="GO:0016740">
    <property type="term" value="F:transferase activity"/>
    <property type="evidence" value="ECO:0007669"/>
    <property type="project" value="UniProtKB-KW"/>
</dbReference>
<reference evidence="2 3" key="1">
    <citation type="journal article" date="2012" name="J. Bacteriol.">
        <title>Complete genome sequence of Pelagibacterium halotolerans B2T.</title>
        <authorList>
            <person name="Huo Y.Y."/>
            <person name="Cheng H."/>
            <person name="Han X.F."/>
            <person name="Jiang X.W."/>
            <person name="Sun C."/>
            <person name="Zhang X.Q."/>
            <person name="Zhu X.F."/>
            <person name="Liu Y.F."/>
            <person name="Li P.F."/>
            <person name="Ni P.X."/>
            <person name="Wu M."/>
        </authorList>
    </citation>
    <scope>NUCLEOTIDE SEQUENCE [LARGE SCALE GENOMIC DNA]</scope>
    <source>
        <strain evidence="3">DSM 22347 / JCM 15775 / CGMCC 1.7692 / B2</strain>
    </source>
</reference>
<dbReference type="Pfam" id="PF00117">
    <property type="entry name" value="GATase"/>
    <property type="match status" value="1"/>
</dbReference>
<dbReference type="PANTHER" id="PTHR42695:SF5">
    <property type="entry name" value="GLUTAMINE AMIDOTRANSFERASE YLR126C-RELATED"/>
    <property type="match status" value="1"/>
</dbReference>
<dbReference type="PROSITE" id="PS51273">
    <property type="entry name" value="GATASE_TYPE_1"/>
    <property type="match status" value="1"/>
</dbReference>
<dbReference type="InterPro" id="IPR017926">
    <property type="entry name" value="GATASE"/>
</dbReference>
<dbReference type="GO" id="GO:0005829">
    <property type="term" value="C:cytosol"/>
    <property type="evidence" value="ECO:0007669"/>
    <property type="project" value="TreeGrafter"/>
</dbReference>
<accession>G4RGE2</accession>